<dbReference type="InterPro" id="IPR011990">
    <property type="entry name" value="TPR-like_helical_dom_sf"/>
</dbReference>
<dbReference type="EMBL" id="FQUS01000002">
    <property type="protein sequence ID" value="SHE63942.1"/>
    <property type="molecule type" value="Genomic_DNA"/>
</dbReference>
<dbReference type="STRING" id="1194090.SAMN05443144_102197"/>
<dbReference type="InterPro" id="IPR000421">
    <property type="entry name" value="FA58C"/>
</dbReference>
<keyword evidence="5" id="KW-0998">Cell outer membrane</keyword>
<accession>A0A1M4V4X0</accession>
<feature type="chain" id="PRO_5012725299" evidence="6">
    <location>
        <begin position="21"/>
        <end position="665"/>
    </location>
</feature>
<comment type="similarity">
    <text evidence="2">Belongs to the SusD family.</text>
</comment>
<organism evidence="8 9">
    <name type="scientific">Fodinibius roseus</name>
    <dbReference type="NCBI Taxonomy" id="1194090"/>
    <lineage>
        <taxon>Bacteria</taxon>
        <taxon>Pseudomonadati</taxon>
        <taxon>Balneolota</taxon>
        <taxon>Balneolia</taxon>
        <taxon>Balneolales</taxon>
        <taxon>Balneolaceae</taxon>
        <taxon>Fodinibius</taxon>
    </lineage>
</organism>
<evidence type="ECO:0000256" key="2">
    <source>
        <dbReference type="ARBA" id="ARBA00006275"/>
    </source>
</evidence>
<keyword evidence="4" id="KW-0472">Membrane</keyword>
<dbReference type="Gene3D" id="2.60.120.260">
    <property type="entry name" value="Galactose-binding domain-like"/>
    <property type="match status" value="1"/>
</dbReference>
<dbReference type="Pfam" id="PF07980">
    <property type="entry name" value="SusD_RagB"/>
    <property type="match status" value="2"/>
</dbReference>
<dbReference type="SUPFAM" id="SSF49785">
    <property type="entry name" value="Galactose-binding domain-like"/>
    <property type="match status" value="1"/>
</dbReference>
<proteinExistence type="inferred from homology"/>
<dbReference type="GO" id="GO:0009279">
    <property type="term" value="C:cell outer membrane"/>
    <property type="evidence" value="ECO:0007669"/>
    <property type="project" value="UniProtKB-SubCell"/>
</dbReference>
<gene>
    <name evidence="8" type="ORF">SAMN05443144_102197</name>
</gene>
<evidence type="ECO:0000256" key="3">
    <source>
        <dbReference type="ARBA" id="ARBA00022729"/>
    </source>
</evidence>
<dbReference type="PROSITE" id="PS51257">
    <property type="entry name" value="PROKAR_LIPOPROTEIN"/>
    <property type="match status" value="1"/>
</dbReference>
<protein>
    <submittedName>
        <fullName evidence="8">F5/8 type C domain-containing protein</fullName>
    </submittedName>
</protein>
<feature type="domain" description="F5/8 type C" evidence="7">
    <location>
        <begin position="470"/>
        <end position="624"/>
    </location>
</feature>
<dbReference type="CDD" id="cd08977">
    <property type="entry name" value="SusD"/>
    <property type="match status" value="1"/>
</dbReference>
<reference evidence="8 9" key="1">
    <citation type="submission" date="2016-11" db="EMBL/GenBank/DDBJ databases">
        <authorList>
            <person name="Jaros S."/>
            <person name="Januszkiewicz K."/>
            <person name="Wedrychowicz H."/>
        </authorList>
    </citation>
    <scope>NUCLEOTIDE SEQUENCE [LARGE SCALE GENOMIC DNA]</scope>
    <source>
        <strain evidence="8 9">DSM 21986</strain>
    </source>
</reference>
<dbReference type="Pfam" id="PF14322">
    <property type="entry name" value="SusD-like_3"/>
    <property type="match status" value="1"/>
</dbReference>
<evidence type="ECO:0000313" key="8">
    <source>
        <dbReference type="EMBL" id="SHE63942.1"/>
    </source>
</evidence>
<dbReference type="Pfam" id="PF00754">
    <property type="entry name" value="F5_F8_type_C"/>
    <property type="match status" value="1"/>
</dbReference>
<comment type="subcellular location">
    <subcellularLocation>
        <location evidence="1">Cell outer membrane</location>
    </subcellularLocation>
</comment>
<evidence type="ECO:0000256" key="5">
    <source>
        <dbReference type="ARBA" id="ARBA00023237"/>
    </source>
</evidence>
<evidence type="ECO:0000259" key="7">
    <source>
        <dbReference type="PROSITE" id="PS50022"/>
    </source>
</evidence>
<dbReference type="PROSITE" id="PS50022">
    <property type="entry name" value="FA58C_3"/>
    <property type="match status" value="1"/>
</dbReference>
<evidence type="ECO:0000256" key="6">
    <source>
        <dbReference type="SAM" id="SignalP"/>
    </source>
</evidence>
<evidence type="ECO:0000256" key="1">
    <source>
        <dbReference type="ARBA" id="ARBA00004442"/>
    </source>
</evidence>
<dbReference type="Gene3D" id="1.25.40.390">
    <property type="match status" value="1"/>
</dbReference>
<sequence>MNRIIFFSLVALLLITTACSDNFLQTEPNDRLSDGSFWNTEEDAELAANALYDHLKTAIFRWDSISDIGKPNTPSSSASQNVQGLQSSTSGYGRGIWGNSYEAIRAVNDYLVKIDRVESDNTALLDRYRAEARFIRAYQYSYLLMFYGDVPFITEPISISEAKELTRTDKAEIWDFVSSELQEISEVLPESYSDNDQGRITRGAALAWKARAMLWAGRYEEAAAAAQAVMDSGVYELYPSYQDLFSYEAEHNSGVILNKEYIKNEDSNSLFDILAPFSQKSSGSTFVPTKSLVDAYEMANGMKIDDPGSGYDPASPYENRDPRLRYSMFVYGDVLPDGQIYDPRPGLGGPDDIMRSFTTTSTGFNIKKYVNDQDLEDPSNGGINIILQRYAEILLTYAEAKIELGEIDQSVYDAINEVRQRPDVEMPAIQSPKSQEELRQIVRHERKVELAFEGLRYFDIRRWEIAPEVMNGPIRGITSVQNTYADRSDWEVIDFSSDNEPRGNVASNIIDDDVSTIWHTAWVNSNPPHPHYITIDMGDRQEIIGFRIRGRQGYNDGNPQDIYIEVSSNGNTWEHREDFTLNNVGSNTVYTSSARQAQYFRMTVESSFGGTTHTHVAEIEVITAQATETWVYPEYERSFGEKDYFLPIPDEELTLNPNLEQNPGY</sequence>
<evidence type="ECO:0000313" key="9">
    <source>
        <dbReference type="Proteomes" id="UP000184041"/>
    </source>
</evidence>
<keyword evidence="9" id="KW-1185">Reference proteome</keyword>
<dbReference type="Proteomes" id="UP000184041">
    <property type="component" value="Unassembled WGS sequence"/>
</dbReference>
<feature type="signal peptide" evidence="6">
    <location>
        <begin position="1"/>
        <end position="20"/>
    </location>
</feature>
<keyword evidence="3 6" id="KW-0732">Signal</keyword>
<dbReference type="InterPro" id="IPR012944">
    <property type="entry name" value="SusD_RagB_dom"/>
</dbReference>
<evidence type="ECO:0000256" key="4">
    <source>
        <dbReference type="ARBA" id="ARBA00023136"/>
    </source>
</evidence>
<dbReference type="AlphaFoldDB" id="A0A1M4V4X0"/>
<name>A0A1M4V4X0_9BACT</name>
<dbReference type="InterPro" id="IPR008979">
    <property type="entry name" value="Galactose-bd-like_sf"/>
</dbReference>
<dbReference type="InterPro" id="IPR033985">
    <property type="entry name" value="SusD-like_N"/>
</dbReference>
<dbReference type="SUPFAM" id="SSF48452">
    <property type="entry name" value="TPR-like"/>
    <property type="match status" value="1"/>
</dbReference>